<keyword evidence="1" id="KW-0732">Signal</keyword>
<proteinExistence type="predicted"/>
<organism evidence="2">
    <name type="scientific">Rhipicephalus appendiculatus</name>
    <name type="common">Brown ear tick</name>
    <dbReference type="NCBI Taxonomy" id="34631"/>
    <lineage>
        <taxon>Eukaryota</taxon>
        <taxon>Metazoa</taxon>
        <taxon>Ecdysozoa</taxon>
        <taxon>Arthropoda</taxon>
        <taxon>Chelicerata</taxon>
        <taxon>Arachnida</taxon>
        <taxon>Acari</taxon>
        <taxon>Parasitiformes</taxon>
        <taxon>Ixodida</taxon>
        <taxon>Ixodoidea</taxon>
        <taxon>Ixodidae</taxon>
        <taxon>Rhipicephalinae</taxon>
        <taxon>Rhipicephalus</taxon>
        <taxon>Rhipicephalus</taxon>
    </lineage>
</organism>
<dbReference type="AlphaFoldDB" id="A0A131Z4L8"/>
<name>A0A131Z4L8_RHIAP</name>
<feature type="chain" id="PRO_5007286763" evidence="1">
    <location>
        <begin position="21"/>
        <end position="246"/>
    </location>
</feature>
<dbReference type="InterPro" id="IPR012674">
    <property type="entry name" value="Calycin"/>
</dbReference>
<accession>A0A131Z4L8</accession>
<evidence type="ECO:0000313" key="2">
    <source>
        <dbReference type="EMBL" id="JAP85742.1"/>
    </source>
</evidence>
<feature type="signal peptide" evidence="1">
    <location>
        <begin position="1"/>
        <end position="20"/>
    </location>
</feature>
<dbReference type="SUPFAM" id="SSF50814">
    <property type="entry name" value="Lipocalins"/>
    <property type="match status" value="1"/>
</dbReference>
<sequence length="246" mass="28531">MTRHACILVLLFASSLCVLQFGFHGFPWHMVGIKKPTPVKGFHRHNLTQYKEYSMARFLCTHEPIWLYNTTARADRDCEVDEMKMINRLSVILMRSYYEKRTKYSEIHIIFQVFFLDKRGSIYRISAYIQGTFDPSDRKRMFITIPSAAKAIVQSVTEELMYLSKKLRCAVIRITVLPGPETIYDLRVRNSSLSRGPSRGCKNKFAKLAPTSSGIYESKCQDILSRKIEQQLIIQGKEVPRNGHLR</sequence>
<reference evidence="2" key="1">
    <citation type="journal article" date="2016" name="Ticks Tick Borne Dis.">
        <title>De novo assembly and annotation of the salivary gland transcriptome of Rhipicephalus appendiculatus male and female ticks during blood feeding.</title>
        <authorList>
            <person name="de Castro M.H."/>
            <person name="de Klerk D."/>
            <person name="Pienaar R."/>
            <person name="Latif A.A."/>
            <person name="Rees D.J."/>
            <person name="Mans B.J."/>
        </authorList>
    </citation>
    <scope>NUCLEOTIDE SEQUENCE</scope>
    <source>
        <tissue evidence="2">Salivary glands</tissue>
    </source>
</reference>
<protein>
    <submittedName>
        <fullName evidence="2">Lipocalin</fullName>
    </submittedName>
</protein>
<dbReference type="EMBL" id="GEDV01002815">
    <property type="protein sequence ID" value="JAP85742.1"/>
    <property type="molecule type" value="Transcribed_RNA"/>
</dbReference>
<evidence type="ECO:0000256" key="1">
    <source>
        <dbReference type="SAM" id="SignalP"/>
    </source>
</evidence>